<evidence type="ECO:0000256" key="1">
    <source>
        <dbReference type="ARBA" id="ARBA00004240"/>
    </source>
</evidence>
<gene>
    <name evidence="13" type="ORF">CDD81_4136</name>
</gene>
<keyword evidence="12" id="KW-1133">Transmembrane helix</keyword>
<comment type="function">
    <text evidence="10">Catalyzes the reduction of 3'-oxosphinganine (3-ketodihydrosphingosine/KDS) to sphinganine (dihydrosphingosine/DHS), the second step of de novo sphingolipid biosynthesis.</text>
</comment>
<evidence type="ECO:0000256" key="8">
    <source>
        <dbReference type="ARBA" id="ARBA00023098"/>
    </source>
</evidence>
<keyword evidence="14" id="KW-1185">Reference proteome</keyword>
<dbReference type="Pfam" id="PF00106">
    <property type="entry name" value="adh_short"/>
    <property type="match status" value="1"/>
</dbReference>
<comment type="subcellular location">
    <subcellularLocation>
        <location evidence="1">Endoplasmic reticulum</location>
    </subcellularLocation>
</comment>
<protein>
    <recommendedName>
        <fullName evidence="9">3-dehydrosphinganine reductase</fullName>
        <ecNumber evidence="9">1.1.1.102</ecNumber>
    </recommendedName>
</protein>
<comment type="pathway">
    <text evidence="3">Sphingolipid metabolism.</text>
</comment>
<dbReference type="AlphaFoldDB" id="A0A2C5Y5D0"/>
<proteinExistence type="predicted"/>
<evidence type="ECO:0000256" key="9">
    <source>
        <dbReference type="ARBA" id="ARBA00026112"/>
    </source>
</evidence>
<evidence type="ECO:0000256" key="5">
    <source>
        <dbReference type="ARBA" id="ARBA00022857"/>
    </source>
</evidence>
<keyword evidence="7" id="KW-0560">Oxidoreductase</keyword>
<reference evidence="13 14" key="1">
    <citation type="submission" date="2017-06" db="EMBL/GenBank/DDBJ databases">
        <title>Ant-infecting Ophiocordyceps genomes reveal a high diversity of potential behavioral manipulation genes and a possible major role for enterotoxins.</title>
        <authorList>
            <person name="De Bekker C."/>
            <person name="Evans H.C."/>
            <person name="Brachmann A."/>
            <person name="Hughes D.P."/>
        </authorList>
    </citation>
    <scope>NUCLEOTIDE SEQUENCE [LARGE SCALE GENOMIC DNA]</scope>
    <source>
        <strain evidence="13 14">Map64</strain>
    </source>
</reference>
<dbReference type="GO" id="GO:0047560">
    <property type="term" value="F:3-dehydrosphinganine reductase activity"/>
    <property type="evidence" value="ECO:0007669"/>
    <property type="project" value="UniProtKB-EC"/>
</dbReference>
<keyword evidence="5" id="KW-0521">NADP</keyword>
<dbReference type="GO" id="GO:0005789">
    <property type="term" value="C:endoplasmic reticulum membrane"/>
    <property type="evidence" value="ECO:0007669"/>
    <property type="project" value="TreeGrafter"/>
</dbReference>
<dbReference type="GO" id="GO:0030148">
    <property type="term" value="P:sphingolipid biosynthetic process"/>
    <property type="evidence" value="ECO:0007669"/>
    <property type="project" value="InterPro"/>
</dbReference>
<dbReference type="Gene3D" id="3.40.50.720">
    <property type="entry name" value="NAD(P)-binding Rossmann-like Domain"/>
    <property type="match status" value="1"/>
</dbReference>
<organism evidence="13 14">
    <name type="scientific">Ophiocordyceps australis</name>
    <dbReference type="NCBI Taxonomy" id="1399860"/>
    <lineage>
        <taxon>Eukaryota</taxon>
        <taxon>Fungi</taxon>
        <taxon>Dikarya</taxon>
        <taxon>Ascomycota</taxon>
        <taxon>Pezizomycotina</taxon>
        <taxon>Sordariomycetes</taxon>
        <taxon>Hypocreomycetidae</taxon>
        <taxon>Hypocreales</taxon>
        <taxon>Ophiocordycipitaceae</taxon>
        <taxon>Ophiocordyceps</taxon>
    </lineage>
</organism>
<dbReference type="PANTHER" id="PTHR43550">
    <property type="entry name" value="3-KETODIHYDROSPHINGOSINE REDUCTASE"/>
    <property type="match status" value="1"/>
</dbReference>
<dbReference type="EC" id="1.1.1.102" evidence="9"/>
<evidence type="ECO:0000256" key="12">
    <source>
        <dbReference type="SAM" id="Phobius"/>
    </source>
</evidence>
<dbReference type="STRING" id="1399860.A0A2C5Y5D0"/>
<dbReference type="InterPro" id="IPR002347">
    <property type="entry name" value="SDR_fam"/>
</dbReference>
<sequence length="320" mass="34448">MPVEGKTALITGASEGMGLAVACQLAARGANIILVARSTEKLKQGVESVKAAAKNPSSQQVHYISADVSLPSYAAALLDQATLLNNGHAPDIVWSVAGSSSPVLFAEMPDTEPLRQQMAVNYFGAADLAHAALRRWLAAPAAQSQPQPHAQQPSRHFIFTASVVALYSIPGYAPYAPAKCAVRGLADTISQEMLLYPANMRPRIHVVLPGTILSPGFARENESKPAVTKLLEASDPKQTPLEVAEASIRGLERGDYLITVNWLGSLMRFGALSGSFRNSWLMDILGAWLVSIVWIFVQKDLHDKIRAYGRQHGHPSTYST</sequence>
<keyword evidence="4" id="KW-0256">Endoplasmic reticulum</keyword>
<dbReference type="Proteomes" id="UP000226192">
    <property type="component" value="Unassembled WGS sequence"/>
</dbReference>
<comment type="pathway">
    <text evidence="2">Lipid metabolism; sphingolipid metabolism.</text>
</comment>
<feature type="transmembrane region" description="Helical" evidence="12">
    <location>
        <begin position="280"/>
        <end position="297"/>
    </location>
</feature>
<dbReference type="GO" id="GO:0006666">
    <property type="term" value="P:3-keto-sphinganine metabolic process"/>
    <property type="evidence" value="ECO:0007669"/>
    <property type="project" value="InterPro"/>
</dbReference>
<keyword evidence="12" id="KW-0812">Transmembrane</keyword>
<dbReference type="CDD" id="cd08939">
    <property type="entry name" value="KDSR-like_SDR_c"/>
    <property type="match status" value="1"/>
</dbReference>
<evidence type="ECO:0000256" key="3">
    <source>
        <dbReference type="ARBA" id="ARBA00004991"/>
    </source>
</evidence>
<dbReference type="PANTHER" id="PTHR43550:SF3">
    <property type="entry name" value="3-KETODIHYDROSPHINGOSINE REDUCTASE"/>
    <property type="match status" value="1"/>
</dbReference>
<evidence type="ECO:0000256" key="6">
    <source>
        <dbReference type="ARBA" id="ARBA00022919"/>
    </source>
</evidence>
<comment type="catalytic activity">
    <reaction evidence="11">
        <text>sphinganine + NADP(+) = 3-oxosphinganine + NADPH + H(+)</text>
        <dbReference type="Rhea" id="RHEA:22640"/>
        <dbReference type="ChEBI" id="CHEBI:15378"/>
        <dbReference type="ChEBI" id="CHEBI:57783"/>
        <dbReference type="ChEBI" id="CHEBI:57817"/>
        <dbReference type="ChEBI" id="CHEBI:58299"/>
        <dbReference type="ChEBI" id="CHEBI:58349"/>
        <dbReference type="EC" id="1.1.1.102"/>
    </reaction>
    <physiologicalReaction direction="right-to-left" evidence="11">
        <dbReference type="Rhea" id="RHEA:22642"/>
    </physiologicalReaction>
</comment>
<evidence type="ECO:0000256" key="7">
    <source>
        <dbReference type="ARBA" id="ARBA00023002"/>
    </source>
</evidence>
<dbReference type="InterPro" id="IPR045022">
    <property type="entry name" value="KDSR-like"/>
</dbReference>
<evidence type="ECO:0000256" key="10">
    <source>
        <dbReference type="ARBA" id="ARBA00044737"/>
    </source>
</evidence>
<comment type="caution">
    <text evidence="13">The sequence shown here is derived from an EMBL/GenBank/DDBJ whole genome shotgun (WGS) entry which is preliminary data.</text>
</comment>
<evidence type="ECO:0000256" key="4">
    <source>
        <dbReference type="ARBA" id="ARBA00022824"/>
    </source>
</evidence>
<keyword evidence="12" id="KW-0472">Membrane</keyword>
<evidence type="ECO:0000256" key="11">
    <source>
        <dbReference type="ARBA" id="ARBA00048930"/>
    </source>
</evidence>
<dbReference type="OrthoDB" id="10267115at2759"/>
<dbReference type="InterPro" id="IPR036291">
    <property type="entry name" value="NAD(P)-bd_dom_sf"/>
</dbReference>
<accession>A0A2C5Y5D0</accession>
<evidence type="ECO:0000313" key="14">
    <source>
        <dbReference type="Proteomes" id="UP000226192"/>
    </source>
</evidence>
<evidence type="ECO:0000256" key="2">
    <source>
        <dbReference type="ARBA" id="ARBA00004760"/>
    </source>
</evidence>
<evidence type="ECO:0000313" key="13">
    <source>
        <dbReference type="EMBL" id="PHH64695.1"/>
    </source>
</evidence>
<dbReference type="PRINTS" id="PR00081">
    <property type="entry name" value="GDHRDH"/>
</dbReference>
<dbReference type="EMBL" id="NJET01000027">
    <property type="protein sequence ID" value="PHH64695.1"/>
    <property type="molecule type" value="Genomic_DNA"/>
</dbReference>
<dbReference type="SUPFAM" id="SSF51735">
    <property type="entry name" value="NAD(P)-binding Rossmann-fold domains"/>
    <property type="match status" value="1"/>
</dbReference>
<name>A0A2C5Y5D0_9HYPO</name>
<keyword evidence="8" id="KW-0443">Lipid metabolism</keyword>
<keyword evidence="6" id="KW-0746">Sphingolipid metabolism</keyword>